<name>E3Q508_COLGM</name>
<dbReference type="InterPro" id="IPR013968">
    <property type="entry name" value="PKS_KR"/>
</dbReference>
<dbReference type="InterPro" id="IPR020806">
    <property type="entry name" value="PKS_PP-bd"/>
</dbReference>
<feature type="domain" description="Ketoreductase" evidence="4">
    <location>
        <begin position="540"/>
        <end position="721"/>
    </location>
</feature>
<dbReference type="InterPro" id="IPR011032">
    <property type="entry name" value="GroES-like_sf"/>
</dbReference>
<dbReference type="Pfam" id="PF08659">
    <property type="entry name" value="KR"/>
    <property type="match status" value="1"/>
</dbReference>
<keyword evidence="1" id="KW-0596">Phosphopantetheine</keyword>
<evidence type="ECO:0000313" key="8">
    <source>
        <dbReference type="Proteomes" id="UP000008782"/>
    </source>
</evidence>
<dbReference type="SUPFAM" id="SSF50129">
    <property type="entry name" value="GroES-like"/>
    <property type="match status" value="1"/>
</dbReference>
<dbReference type="GO" id="GO:0006633">
    <property type="term" value="P:fatty acid biosynthetic process"/>
    <property type="evidence" value="ECO:0007669"/>
    <property type="project" value="TreeGrafter"/>
</dbReference>
<evidence type="ECO:0000259" key="5">
    <source>
        <dbReference type="SMART" id="SM00823"/>
    </source>
</evidence>
<feature type="domain" description="Polyketide synthase-like phosphopantetheine-binding" evidence="5">
    <location>
        <begin position="854"/>
        <end position="933"/>
    </location>
</feature>
<dbReference type="PANTHER" id="PTHR43775">
    <property type="entry name" value="FATTY ACID SYNTHASE"/>
    <property type="match status" value="1"/>
</dbReference>
<dbReference type="HOGENOM" id="CLU_000022_38_3_1"/>
<dbReference type="CDD" id="cd05195">
    <property type="entry name" value="enoyl_red"/>
    <property type="match status" value="1"/>
</dbReference>
<dbReference type="Gene3D" id="3.40.50.720">
    <property type="entry name" value="NAD(P)-binding Rossmann-like Domain"/>
    <property type="match status" value="1"/>
</dbReference>
<evidence type="ECO:0000313" key="7">
    <source>
        <dbReference type="EMBL" id="EFQ25775.1"/>
    </source>
</evidence>
<evidence type="ECO:0000256" key="2">
    <source>
        <dbReference type="ARBA" id="ARBA00022553"/>
    </source>
</evidence>
<dbReference type="Gene3D" id="3.90.180.10">
    <property type="entry name" value="Medium-chain alcohol dehydrogenases, catalytic domain"/>
    <property type="match status" value="1"/>
</dbReference>
<dbReference type="eggNOG" id="KOG1202">
    <property type="taxonomic scope" value="Eukaryota"/>
</dbReference>
<dbReference type="SMART" id="SM00823">
    <property type="entry name" value="PKS_PP"/>
    <property type="match status" value="1"/>
</dbReference>
<dbReference type="InterPro" id="IPR013154">
    <property type="entry name" value="ADH-like_N"/>
</dbReference>
<dbReference type="EMBL" id="GG697333">
    <property type="protein sequence ID" value="EFQ25775.1"/>
    <property type="molecule type" value="Genomic_DNA"/>
</dbReference>
<dbReference type="GO" id="GO:0031177">
    <property type="term" value="F:phosphopantetheine binding"/>
    <property type="evidence" value="ECO:0007669"/>
    <property type="project" value="InterPro"/>
</dbReference>
<dbReference type="STRING" id="645133.E3Q508"/>
<dbReference type="Pfam" id="PF08240">
    <property type="entry name" value="ADH_N"/>
    <property type="match status" value="1"/>
</dbReference>
<evidence type="ECO:0000259" key="6">
    <source>
        <dbReference type="SMART" id="SM00829"/>
    </source>
</evidence>
<dbReference type="InterPro" id="IPR057326">
    <property type="entry name" value="KR_dom"/>
</dbReference>
<keyword evidence="2" id="KW-0597">Phosphoprotein</keyword>
<dbReference type="PANTHER" id="PTHR43775:SF37">
    <property type="entry name" value="SI:DKEY-61P9.11"/>
    <property type="match status" value="1"/>
</dbReference>
<dbReference type="GO" id="GO:0004312">
    <property type="term" value="F:fatty acid synthase activity"/>
    <property type="evidence" value="ECO:0007669"/>
    <property type="project" value="TreeGrafter"/>
</dbReference>
<dbReference type="GO" id="GO:0044550">
    <property type="term" value="P:secondary metabolite biosynthetic process"/>
    <property type="evidence" value="ECO:0007669"/>
    <property type="project" value="TreeGrafter"/>
</dbReference>
<reference evidence="8" key="1">
    <citation type="journal article" date="2012" name="Nat. Genet.">
        <title>Lifestyle transitions in plant pathogenic Colletotrichum fungi deciphered by genome and transcriptome analyses.</title>
        <authorList>
            <person name="O'Connell R.J."/>
            <person name="Thon M.R."/>
            <person name="Hacquard S."/>
            <person name="Amyotte S.G."/>
            <person name="Kleemann J."/>
            <person name="Torres M.F."/>
            <person name="Damm U."/>
            <person name="Buiate E.A."/>
            <person name="Epstein L."/>
            <person name="Alkan N."/>
            <person name="Altmueller J."/>
            <person name="Alvarado-Balderrama L."/>
            <person name="Bauser C.A."/>
            <person name="Becker C."/>
            <person name="Birren B.W."/>
            <person name="Chen Z."/>
            <person name="Choi J."/>
            <person name="Crouch J.A."/>
            <person name="Duvick J.P."/>
            <person name="Farman M.A."/>
            <person name="Gan P."/>
            <person name="Heiman D."/>
            <person name="Henrissat B."/>
            <person name="Howard R.J."/>
            <person name="Kabbage M."/>
            <person name="Koch C."/>
            <person name="Kracher B."/>
            <person name="Kubo Y."/>
            <person name="Law A.D."/>
            <person name="Lebrun M.-H."/>
            <person name="Lee Y.-H."/>
            <person name="Miyara I."/>
            <person name="Moore N."/>
            <person name="Neumann U."/>
            <person name="Nordstroem K."/>
            <person name="Panaccione D.G."/>
            <person name="Panstruga R."/>
            <person name="Place M."/>
            <person name="Proctor R.H."/>
            <person name="Prusky D."/>
            <person name="Rech G."/>
            <person name="Reinhardt R."/>
            <person name="Rollins J.A."/>
            <person name="Rounsley S."/>
            <person name="Schardl C.L."/>
            <person name="Schwartz D.C."/>
            <person name="Shenoy N."/>
            <person name="Shirasu K."/>
            <person name="Sikhakolli U.R."/>
            <person name="Stueber K."/>
            <person name="Sukno S.A."/>
            <person name="Sweigard J.A."/>
            <person name="Takano Y."/>
            <person name="Takahara H."/>
            <person name="Trail F."/>
            <person name="van der Does H.C."/>
            <person name="Voll L.M."/>
            <person name="Will I."/>
            <person name="Young S."/>
            <person name="Zeng Q."/>
            <person name="Zhang J."/>
            <person name="Zhou S."/>
            <person name="Dickman M.B."/>
            <person name="Schulze-Lefert P."/>
            <person name="Ver Loren van Themaat E."/>
            <person name="Ma L.-J."/>
            <person name="Vaillancourt L.J."/>
        </authorList>
    </citation>
    <scope>NUCLEOTIDE SEQUENCE [LARGE SCALE GENOMIC DNA]</scope>
    <source>
        <strain evidence="8">M1.001 / M2 / FGSC 10212</strain>
    </source>
</reference>
<evidence type="ECO:0000259" key="4">
    <source>
        <dbReference type="SMART" id="SM00822"/>
    </source>
</evidence>
<feature type="domain" description="Enoyl reductase (ER)" evidence="6">
    <location>
        <begin position="192"/>
        <end position="511"/>
    </location>
</feature>
<dbReference type="Proteomes" id="UP000008782">
    <property type="component" value="Unassembled WGS sequence"/>
</dbReference>
<dbReference type="GO" id="GO:0016491">
    <property type="term" value="F:oxidoreductase activity"/>
    <property type="evidence" value="ECO:0007669"/>
    <property type="project" value="UniProtKB-KW"/>
</dbReference>
<proteinExistence type="predicted"/>
<organism evidence="8">
    <name type="scientific">Colletotrichum graminicola (strain M1.001 / M2 / FGSC 10212)</name>
    <name type="common">Maize anthracnose fungus</name>
    <name type="synonym">Glomerella graminicola</name>
    <dbReference type="NCBI Taxonomy" id="645133"/>
    <lineage>
        <taxon>Eukaryota</taxon>
        <taxon>Fungi</taxon>
        <taxon>Dikarya</taxon>
        <taxon>Ascomycota</taxon>
        <taxon>Pezizomycotina</taxon>
        <taxon>Sordariomycetes</taxon>
        <taxon>Hypocreomycetidae</taxon>
        <taxon>Glomerellales</taxon>
        <taxon>Glomerellaceae</taxon>
        <taxon>Colletotrichum</taxon>
        <taxon>Colletotrichum graminicola species complex</taxon>
    </lineage>
</organism>
<accession>E3Q508</accession>
<dbReference type="SUPFAM" id="SSF51735">
    <property type="entry name" value="NAD(P)-binding Rossmann-fold domains"/>
    <property type="match status" value="2"/>
</dbReference>
<dbReference type="GeneID" id="24406284"/>
<dbReference type="InterPro" id="IPR050091">
    <property type="entry name" value="PKS_NRPS_Biosynth_Enz"/>
</dbReference>
<dbReference type="SMART" id="SM00829">
    <property type="entry name" value="PKS_ER"/>
    <property type="match status" value="1"/>
</dbReference>
<keyword evidence="3" id="KW-0560">Oxidoreductase</keyword>
<dbReference type="OrthoDB" id="329835at2759"/>
<evidence type="ECO:0000256" key="1">
    <source>
        <dbReference type="ARBA" id="ARBA00022450"/>
    </source>
</evidence>
<dbReference type="AlphaFoldDB" id="E3Q508"/>
<gene>
    <name evidence="7" type="ORF">GLRG_00919</name>
</gene>
<sequence length="943" mass="101917">MLYVRDILLRLRVYETLPVKFGDPLPQGPVISLLDAFSPTGFFTAMSQHKIDGLNRLLDMLKKTDNSVVWFTRPCQVCPTDPGYALVLGIARTARQELGVRFAVLELDKTGDSTAMNAVCQVMAQQLSCPADVDNPVDRDMEFVYRADTGSILIPRSTWISVPQALSHYSRPKQYSAGMCRSYKALQMSRPGHLRTLSYALKTHPLGIDHTAVEILIHAAGLNFKDVLTALNVSNVLDSFRPVSLGCEAAGLVTAVGDAVSRVRVGDRVMLFAPKAGCYSTSVRVPEALCARIPDDLSFPDAAGMPCIFATVLRALVDKAGLGPPKTVLVHSAAGGTGLAALQVARWLGAEVYATVGTEAKGRFLRDREGIDPGRVFSSRDESFADNLMEATGGRGVDIVLKSLSGELLHASWRCVAPGGTFVELGKRDVGARCRLPMEALDGNRSFVGIDMAQLAVVDGEEFGLLLDRIVRLYQEGVLTPVARSRSFPCTEIGEALQCLAKGTHIGKMVVDFVGTHIDPNSLIPVPNKQPEPPAFGPECIYVIAGGISGLDTSIIRWLAGHGARNLAILSWSAGSTAHDASVVAELRGMGCKVHVRTCDVADEDAVRGALSGLSRLYRTRGVIHLAMVLADVELLRMTADDWKAAVAPKVTGTWNLHRPLAEGDSDEDFFVLMSGMFGVTGRAGQANYAAANTFLDSFAQYRRGQGMPCSVPDIGPVEDVGTLARKRELFNAVSRAGVWFLTEQEVLDGLHLAIVTSCRDAGESPSSVDDTSFCCPAQVGIGFLCTMPLDDPQNSVVWKRDPRMASYSHGEHDANSDLAQDGSASALLSQFVCDAKDKPSKLDSPESAIFLGREVARHVLALLMLIDKDKDKDDSKIDATLSVSLSSFAIDSLMTIEIRNWWRAAFRVDVNISQLTGALSFKDLGRFAACQLKERFHNVSKD</sequence>
<dbReference type="InterPro" id="IPR036291">
    <property type="entry name" value="NAD(P)-bd_dom_sf"/>
</dbReference>
<dbReference type="RefSeq" id="XP_008089795.1">
    <property type="nucleotide sequence ID" value="XM_008091604.1"/>
</dbReference>
<dbReference type="SMART" id="SM00822">
    <property type="entry name" value="PKS_KR"/>
    <property type="match status" value="1"/>
</dbReference>
<protein>
    <submittedName>
        <fullName evidence="7">KR domain-containing protein</fullName>
    </submittedName>
</protein>
<dbReference type="VEuPathDB" id="FungiDB:GLRG_00919"/>
<evidence type="ECO:0000256" key="3">
    <source>
        <dbReference type="ARBA" id="ARBA00023002"/>
    </source>
</evidence>
<dbReference type="Pfam" id="PF13602">
    <property type="entry name" value="ADH_zinc_N_2"/>
    <property type="match status" value="1"/>
</dbReference>
<keyword evidence="8" id="KW-1185">Reference proteome</keyword>
<dbReference type="InterPro" id="IPR020843">
    <property type="entry name" value="ER"/>
</dbReference>